<keyword evidence="2" id="KW-1185">Reference proteome</keyword>
<evidence type="ECO:0000313" key="1">
    <source>
        <dbReference type="EMBL" id="VDP03260.1"/>
    </source>
</evidence>
<dbReference type="EMBL" id="UZAH01028933">
    <property type="protein sequence ID" value="VDP03260.1"/>
    <property type="molecule type" value="Genomic_DNA"/>
</dbReference>
<protein>
    <submittedName>
        <fullName evidence="1 3">Uncharacterized protein</fullName>
    </submittedName>
</protein>
<evidence type="ECO:0000313" key="3">
    <source>
        <dbReference type="WBParaSite" id="HPBE_0001559301-mRNA-1"/>
    </source>
</evidence>
<organism evidence="1">
    <name type="scientific">Heligmosomoides polygyrus</name>
    <name type="common">Parasitic roundworm</name>
    <dbReference type="NCBI Taxonomy" id="6339"/>
    <lineage>
        <taxon>Eukaryota</taxon>
        <taxon>Metazoa</taxon>
        <taxon>Ecdysozoa</taxon>
        <taxon>Nematoda</taxon>
        <taxon>Chromadorea</taxon>
        <taxon>Rhabditida</taxon>
        <taxon>Rhabditina</taxon>
        <taxon>Rhabditomorpha</taxon>
        <taxon>Strongyloidea</taxon>
        <taxon>Heligmosomidae</taxon>
        <taxon>Heligmosomoides</taxon>
    </lineage>
</organism>
<dbReference type="OrthoDB" id="5865157at2759"/>
<accession>A0A3P8AHC6</accession>
<dbReference type="Proteomes" id="UP000050761">
    <property type="component" value="Unassembled WGS sequence"/>
</dbReference>
<name>A0A3P8AHC6_HELPZ</name>
<evidence type="ECO:0000313" key="2">
    <source>
        <dbReference type="Proteomes" id="UP000050761"/>
    </source>
</evidence>
<dbReference type="AlphaFoldDB" id="A0A3P8AHC6"/>
<gene>
    <name evidence="1" type="ORF">HPBE_LOCUS15592</name>
</gene>
<dbReference type="WBParaSite" id="HPBE_0001559301-mRNA-1">
    <property type="protein sequence ID" value="HPBE_0001559301-mRNA-1"/>
    <property type="gene ID" value="HPBE_0001559301"/>
</dbReference>
<reference evidence="1 2" key="1">
    <citation type="submission" date="2018-11" db="EMBL/GenBank/DDBJ databases">
        <authorList>
            <consortium name="Pathogen Informatics"/>
        </authorList>
    </citation>
    <scope>NUCLEOTIDE SEQUENCE [LARGE SCALE GENOMIC DNA]</scope>
</reference>
<reference evidence="3" key="2">
    <citation type="submission" date="2019-09" db="UniProtKB">
        <authorList>
            <consortium name="WormBaseParasite"/>
        </authorList>
    </citation>
    <scope>IDENTIFICATION</scope>
</reference>
<proteinExistence type="predicted"/>
<sequence>MSMFSMKQEFNNLLSRKKEFLARQQRSSLLIDPLKTKDNPLIPESIIIEWPKLVDGVVTSNEPVEIDMAPLIHRARSVVKCRTSHPTMRIKVCAITQDLEGVALPQPRTVEAFFRASLVKLPHDGSEPRFVLNSRKEGIHNNFVHFLNSFFALSRRRKIYLHIDILILDIQYLYGGDVRSSTWRH</sequence>